<evidence type="ECO:0000313" key="2">
    <source>
        <dbReference type="Proteomes" id="UP000682403"/>
    </source>
</evidence>
<keyword evidence="2" id="KW-1185">Reference proteome</keyword>
<dbReference type="RefSeq" id="WP_211560964.1">
    <property type="nucleotide sequence ID" value="NZ_JAGVRK010000001.1"/>
</dbReference>
<evidence type="ECO:0000313" key="1">
    <source>
        <dbReference type="EMBL" id="MBS2970538.1"/>
    </source>
</evidence>
<reference evidence="1 2" key="1">
    <citation type="submission" date="2021-04" db="EMBL/GenBank/DDBJ databases">
        <title>Metabacillus sp. strain KIGAM252 whole genome sequence.</title>
        <authorList>
            <person name="Seo M.-J."/>
            <person name="Cho E.-S."/>
            <person name="Hwang C.Y."/>
            <person name="Yoon D.J."/>
        </authorList>
    </citation>
    <scope>NUCLEOTIDE SEQUENCE [LARGE SCALE GENOMIC DNA]</scope>
    <source>
        <strain evidence="1 2">KIGAM252</strain>
    </source>
</reference>
<name>A0ABS5LJ06_9BACI</name>
<sequence length="211" mass="24310">MNIFQIKTRPHGTVRLNEFIQGNFIAIGWPRIGNLAGVSKEEIRIRLQKAYGHTYDNPRTISVDLGNIWAFVDTMQEGAVALFHGHLDNVHIVEVGAYEYVEEFDNNEDGMCHQRKFKPLTVVKFDELNSKLQELLRHRGTVTRFKYPLEDAELEALIYSQSDLKHPSQLIPREVPEDIINKALEVLDEALHSSDPDKRFKAAVEILRYVK</sequence>
<dbReference type="EMBL" id="JAGVRK010000001">
    <property type="protein sequence ID" value="MBS2970538.1"/>
    <property type="molecule type" value="Genomic_DNA"/>
</dbReference>
<gene>
    <name evidence="1" type="ORF">J9317_17470</name>
</gene>
<dbReference type="Proteomes" id="UP000682403">
    <property type="component" value="Unassembled WGS sequence"/>
</dbReference>
<accession>A0ABS5LJ06</accession>
<comment type="caution">
    <text evidence="1">The sequence shown here is derived from an EMBL/GenBank/DDBJ whole genome shotgun (WGS) entry which is preliminary data.</text>
</comment>
<protein>
    <submittedName>
        <fullName evidence="1">Uncharacterized protein</fullName>
    </submittedName>
</protein>
<proteinExistence type="predicted"/>
<organism evidence="1 2">
    <name type="scientific">Metabacillus flavus</name>
    <dbReference type="NCBI Taxonomy" id="2823519"/>
    <lineage>
        <taxon>Bacteria</taxon>
        <taxon>Bacillati</taxon>
        <taxon>Bacillota</taxon>
        <taxon>Bacilli</taxon>
        <taxon>Bacillales</taxon>
        <taxon>Bacillaceae</taxon>
        <taxon>Metabacillus</taxon>
    </lineage>
</organism>